<dbReference type="AlphaFoldDB" id="A0A172UUA3"/>
<keyword evidence="3" id="KW-1185">Reference proteome</keyword>
<name>A0A172UUA3_9MYCO</name>
<dbReference type="Proteomes" id="UP000077143">
    <property type="component" value="Chromosome"/>
</dbReference>
<feature type="chain" id="PRO_5008002393" evidence="1">
    <location>
        <begin position="32"/>
        <end position="269"/>
    </location>
</feature>
<protein>
    <submittedName>
        <fullName evidence="2">Uncharacterized protein</fullName>
    </submittedName>
</protein>
<proteinExistence type="predicted"/>
<dbReference type="STRING" id="1682113.A7U43_02075"/>
<feature type="signal peptide" evidence="1">
    <location>
        <begin position="1"/>
        <end position="31"/>
    </location>
</feature>
<sequence>MSSSAMGTTGLRIALAIACVTALAGASSAHADTLCNAVFGGQWEAQDDNCTTFIRSQREAVLALKVVVPQYLVGHPHMGPPIVEYLRDRVLSWRTAGSSMVRASDVSIDYSAHSHRALRSVVFRETQQTVGNNANNAVRSFVFDLGTGNQLSLADLFKPGIDPLTALPPLARPFLEESLATARPPHVVGAYPFIVDRFEPQVDGSGYSENYRAFALTSSELILFMPDRPMSRENPMPHNQLVWSMDGGAVQTHIPLEALSSILRQDLTI</sequence>
<keyword evidence="1" id="KW-0732">Signal</keyword>
<reference evidence="2 3" key="1">
    <citation type="submission" date="2016-05" db="EMBL/GenBank/DDBJ databases">
        <title>Complete genome sequence of a phthalic acid esters degrading Mycobacterium sp. YC-RL4.</title>
        <authorList>
            <person name="Ren L."/>
            <person name="Fan S."/>
            <person name="Ruth N."/>
            <person name="Jia Y."/>
            <person name="Wang J."/>
            <person name="Qiao C."/>
        </authorList>
    </citation>
    <scope>NUCLEOTIDE SEQUENCE [LARGE SCALE GENOMIC DNA]</scope>
    <source>
        <strain evidence="2 3">YC-RL4</strain>
    </source>
</reference>
<gene>
    <name evidence="2" type="ORF">A7U43_02075</name>
</gene>
<evidence type="ECO:0000313" key="3">
    <source>
        <dbReference type="Proteomes" id="UP000077143"/>
    </source>
</evidence>
<dbReference type="EMBL" id="CP015596">
    <property type="protein sequence ID" value="ANE82573.1"/>
    <property type="molecule type" value="Genomic_DNA"/>
</dbReference>
<organism evidence="2 3">
    <name type="scientific">Mycobacterium adipatum</name>
    <dbReference type="NCBI Taxonomy" id="1682113"/>
    <lineage>
        <taxon>Bacteria</taxon>
        <taxon>Bacillati</taxon>
        <taxon>Actinomycetota</taxon>
        <taxon>Actinomycetes</taxon>
        <taxon>Mycobacteriales</taxon>
        <taxon>Mycobacteriaceae</taxon>
        <taxon>Mycobacterium</taxon>
    </lineage>
</organism>
<dbReference type="KEGG" id="madi:A7U43_02075"/>
<accession>A0A172UUA3</accession>
<evidence type="ECO:0000256" key="1">
    <source>
        <dbReference type="SAM" id="SignalP"/>
    </source>
</evidence>
<evidence type="ECO:0000313" key="2">
    <source>
        <dbReference type="EMBL" id="ANE82573.1"/>
    </source>
</evidence>